<evidence type="ECO:0000313" key="2">
    <source>
        <dbReference type="EMBL" id="ATQ77712.1"/>
    </source>
</evidence>
<dbReference type="KEGG" id="mass:CR152_26790"/>
<dbReference type="Proteomes" id="UP000229897">
    <property type="component" value="Chromosome"/>
</dbReference>
<dbReference type="EMBL" id="CP024608">
    <property type="protein sequence ID" value="ATQ77712.1"/>
    <property type="molecule type" value="Genomic_DNA"/>
</dbReference>
<proteinExistence type="predicted"/>
<dbReference type="InterPro" id="IPR005074">
    <property type="entry name" value="Peptidase_C39"/>
</dbReference>
<feature type="domain" description="Peptidase C39" evidence="1">
    <location>
        <begin position="24"/>
        <end position="81"/>
    </location>
</feature>
<dbReference type="GO" id="GO:0006508">
    <property type="term" value="P:proteolysis"/>
    <property type="evidence" value="ECO:0007669"/>
    <property type="project" value="InterPro"/>
</dbReference>
<evidence type="ECO:0000313" key="3">
    <source>
        <dbReference type="Proteomes" id="UP000229897"/>
    </source>
</evidence>
<gene>
    <name evidence="2" type="ORF">CR152_26790</name>
</gene>
<sequence length="103" mass="11150">MYQGPDPGLHAVVAPPLFPSTRLPPILQTEAVECGLACLALAASCLGYRTDLSTLRGRFPISLNGTSMVNLAEYARRLHLSHAPPSRWRNCHNSRPPLSCTGI</sequence>
<reference evidence="2" key="1">
    <citation type="submission" date="2017-10" db="EMBL/GenBank/DDBJ databases">
        <title>Massilia psychrophilum sp. nov., a novel purple-pigmented bacterium isolated from Tianshan glacier, Xinjiang Municipality, China.</title>
        <authorList>
            <person name="Wang H."/>
        </authorList>
    </citation>
    <scope>NUCLEOTIDE SEQUENCE [LARGE SCALE GENOMIC DNA]</scope>
    <source>
        <strain evidence="2">B2</strain>
    </source>
</reference>
<evidence type="ECO:0000259" key="1">
    <source>
        <dbReference type="Pfam" id="PF03412"/>
    </source>
</evidence>
<dbReference type="Gene3D" id="3.90.70.10">
    <property type="entry name" value="Cysteine proteinases"/>
    <property type="match status" value="1"/>
</dbReference>
<dbReference type="RefSeq" id="WP_099880138.1">
    <property type="nucleotide sequence ID" value="NZ_CP024608.1"/>
</dbReference>
<keyword evidence="3" id="KW-1185">Reference proteome</keyword>
<dbReference type="GO" id="GO:0005524">
    <property type="term" value="F:ATP binding"/>
    <property type="evidence" value="ECO:0007669"/>
    <property type="project" value="InterPro"/>
</dbReference>
<dbReference type="GO" id="GO:0008233">
    <property type="term" value="F:peptidase activity"/>
    <property type="evidence" value="ECO:0007669"/>
    <property type="project" value="InterPro"/>
</dbReference>
<protein>
    <recommendedName>
        <fullName evidence="1">Peptidase C39 domain-containing protein</fullName>
    </recommendedName>
</protein>
<accession>A0A2D2DRV3</accession>
<name>A0A2D2DRV3_9BURK</name>
<organism evidence="2 3">
    <name type="scientific">Massilia violaceinigra</name>
    <dbReference type="NCBI Taxonomy" id="2045208"/>
    <lineage>
        <taxon>Bacteria</taxon>
        <taxon>Pseudomonadati</taxon>
        <taxon>Pseudomonadota</taxon>
        <taxon>Betaproteobacteria</taxon>
        <taxon>Burkholderiales</taxon>
        <taxon>Oxalobacteraceae</taxon>
        <taxon>Telluria group</taxon>
        <taxon>Massilia</taxon>
    </lineage>
</organism>
<dbReference type="AlphaFoldDB" id="A0A2D2DRV3"/>
<dbReference type="Pfam" id="PF03412">
    <property type="entry name" value="Peptidase_C39"/>
    <property type="match status" value="1"/>
</dbReference>
<dbReference type="GO" id="GO:0016020">
    <property type="term" value="C:membrane"/>
    <property type="evidence" value="ECO:0007669"/>
    <property type="project" value="InterPro"/>
</dbReference>